<dbReference type="RefSeq" id="XP_058333399.1">
    <property type="nucleotide sequence ID" value="XM_058470258.1"/>
</dbReference>
<reference evidence="1" key="2">
    <citation type="journal article" date="2023" name="IMA Fungus">
        <title>Comparative genomic study of the Penicillium genus elucidates a diverse pangenome and 15 lateral gene transfer events.</title>
        <authorList>
            <person name="Petersen C."/>
            <person name="Sorensen T."/>
            <person name="Nielsen M.R."/>
            <person name="Sondergaard T.E."/>
            <person name="Sorensen J.L."/>
            <person name="Fitzpatrick D.A."/>
            <person name="Frisvad J.C."/>
            <person name="Nielsen K.L."/>
        </authorList>
    </citation>
    <scope>NUCLEOTIDE SEQUENCE</scope>
    <source>
        <strain evidence="1">IBT 19713</strain>
    </source>
</reference>
<dbReference type="OrthoDB" id="3353407at2759"/>
<name>A0A9W9TWW0_9EURO</name>
<reference evidence="1" key="1">
    <citation type="submission" date="2022-11" db="EMBL/GenBank/DDBJ databases">
        <authorList>
            <person name="Petersen C."/>
        </authorList>
    </citation>
    <scope>NUCLEOTIDE SEQUENCE</scope>
    <source>
        <strain evidence="1">IBT 19713</strain>
    </source>
</reference>
<dbReference type="GeneID" id="83197561"/>
<protein>
    <submittedName>
        <fullName evidence="1">Uncharacterized protein</fullName>
    </submittedName>
</protein>
<comment type="caution">
    <text evidence="1">The sequence shown here is derived from an EMBL/GenBank/DDBJ whole genome shotgun (WGS) entry which is preliminary data.</text>
</comment>
<dbReference type="PANTHER" id="PTHR36205:SF1">
    <property type="entry name" value="MAJOR FACILITATOR SUPERFAMILY TRANSPORTER"/>
    <property type="match status" value="1"/>
</dbReference>
<dbReference type="EMBL" id="JAPQKS010000002">
    <property type="protein sequence ID" value="KAJ5245978.1"/>
    <property type="molecule type" value="Genomic_DNA"/>
</dbReference>
<accession>A0A9W9TWW0</accession>
<sequence>MPPIQPCFLDEQETIPVPRTYAYEGRVQGFPQPIVGSYQALGLNDNKCYDRYGRFGPYGYGYSSRWGGIGAGIDGLREGVRRPKKFIDYSRVNWGHASQRCLEKNGNRFQLPPGANARWRSLDSVAQSEGKLKGQAAGPSKDKLPRSAVMLRIWHGIEWKQEMILHMRAMIAELSLLSGGEYQIFFLINVKDDTIPIWASDEIYDKILKESLPEEFWEMGVLWSEKQMELFYYGLDETKVLERSIYGVYRSAHFPLQYFAHTHPEFEYFWNWEMDIRNTGNWYEVFESLRSFARKQPRKGLWERNERFYIPSVHGTWNEFVEKVEDLTENPPSNTERKLPVWGRKAIPETPTFPEEPKPPCSYEDDNYEWGVGEEADLITLNPLFNPEDSGWVFTEDTAGYYTRPLPRRIAIITASRLSRRLLTMMHKETSQFRHSMFDEMWPASVALQHSLKAVYAPHPVYIERAWPPSQVEQTFNSGPNGVSGSSYDSPFNVFNEHNFRGVTWYYHAAFPGKLWRRWWGYTVTADTGIQGGGFDDEINGEGRMCLPPMLMHPIKDFDLGHN</sequence>
<organism evidence="1 2">
    <name type="scientific">Penicillium chermesinum</name>
    <dbReference type="NCBI Taxonomy" id="63820"/>
    <lineage>
        <taxon>Eukaryota</taxon>
        <taxon>Fungi</taxon>
        <taxon>Dikarya</taxon>
        <taxon>Ascomycota</taxon>
        <taxon>Pezizomycotina</taxon>
        <taxon>Eurotiomycetes</taxon>
        <taxon>Eurotiomycetidae</taxon>
        <taxon>Eurotiales</taxon>
        <taxon>Aspergillaceae</taxon>
        <taxon>Penicillium</taxon>
    </lineage>
</organism>
<gene>
    <name evidence="1" type="ORF">N7468_000961</name>
</gene>
<dbReference type="PANTHER" id="PTHR36205">
    <property type="entry name" value="CHROMOSOME 19, WHOLE GENOME SHOTGUN SEQUENCE"/>
    <property type="match status" value="1"/>
</dbReference>
<dbReference type="InterPro" id="IPR021822">
    <property type="entry name" value="DUF3405"/>
</dbReference>
<proteinExistence type="predicted"/>
<dbReference type="Proteomes" id="UP001150941">
    <property type="component" value="Unassembled WGS sequence"/>
</dbReference>
<dbReference type="Pfam" id="PF11885">
    <property type="entry name" value="DUF3405"/>
    <property type="match status" value="1"/>
</dbReference>
<keyword evidence="2" id="KW-1185">Reference proteome</keyword>
<evidence type="ECO:0000313" key="2">
    <source>
        <dbReference type="Proteomes" id="UP001150941"/>
    </source>
</evidence>
<evidence type="ECO:0000313" key="1">
    <source>
        <dbReference type="EMBL" id="KAJ5245978.1"/>
    </source>
</evidence>
<dbReference type="AlphaFoldDB" id="A0A9W9TWW0"/>